<keyword evidence="4 8" id="KW-0032">Aminotransferase</keyword>
<name>A0A9W6GHA2_9FUSO</name>
<dbReference type="GO" id="GO:0008483">
    <property type="term" value="F:transaminase activity"/>
    <property type="evidence" value="ECO:0007669"/>
    <property type="project" value="UniProtKB-KW"/>
</dbReference>
<protein>
    <submittedName>
        <fullName evidence="8">Aminotransferase</fullName>
    </submittedName>
</protein>
<dbReference type="InterPro" id="IPR015422">
    <property type="entry name" value="PyrdxlP-dep_Trfase_small"/>
</dbReference>
<dbReference type="EMBL" id="BSDY01000003">
    <property type="protein sequence ID" value="GLI55223.1"/>
    <property type="molecule type" value="Genomic_DNA"/>
</dbReference>
<evidence type="ECO:0000259" key="7">
    <source>
        <dbReference type="Pfam" id="PF00155"/>
    </source>
</evidence>
<keyword evidence="9" id="KW-1185">Reference proteome</keyword>
<evidence type="ECO:0000313" key="8">
    <source>
        <dbReference type="EMBL" id="GLI55223.1"/>
    </source>
</evidence>
<dbReference type="InterPro" id="IPR015424">
    <property type="entry name" value="PyrdxlP-dep_Trfase"/>
</dbReference>
<evidence type="ECO:0000256" key="1">
    <source>
        <dbReference type="ARBA" id="ARBA00001933"/>
    </source>
</evidence>
<gene>
    <name evidence="8" type="ORF">PM10SUCC1_07380</name>
</gene>
<accession>A0A9W6GHA2</accession>
<dbReference type="InterPro" id="IPR004839">
    <property type="entry name" value="Aminotransferase_I/II_large"/>
</dbReference>
<dbReference type="GO" id="GO:0030170">
    <property type="term" value="F:pyridoxal phosphate binding"/>
    <property type="evidence" value="ECO:0007669"/>
    <property type="project" value="InterPro"/>
</dbReference>
<comment type="similarity">
    <text evidence="2">Belongs to the class-I pyridoxal-phosphate-dependent aminotransferase family.</text>
</comment>
<dbReference type="Proteomes" id="UP001144471">
    <property type="component" value="Unassembled WGS sequence"/>
</dbReference>
<sequence length="412" mass="46613">MRSIIAERSREKRVEDKVFTAAKAAMDAVAEHGDRAVNATLGVLVDEEGKLVTFDEVWSTYLNLDVAKELASYSASFKGEGEYLDELQRWVFRGIDRRFQSDAVATPGGTGAVGSTFKNYLDPGEEILLPHIGWEPYWIMATENEFTVSEYKLFDGEKFNLESFKEKASKIMEKQGKVMAVINDPCHNPTGYSLTIEEWQKLAGFLNELSAKGPVILLNDIAYIDFSYKGIETRKYMELFNNNTENFLVILAFSISKTLTAYGLRTGAQVAISTSKEVVEDFVRANEFTARSMWSNVPKGGMKLLSKIFSQEEHLNKLIEERQGYVELLRERSDIFVGEAIEAGLPMYPYRDGFFVTLKTSGASEQERIYKKLKEKLIFTIKVNDGIRVAICSLSKRKIRGLAARMKEAFDE</sequence>
<dbReference type="PANTHER" id="PTHR11879">
    <property type="entry name" value="ASPARTATE AMINOTRANSFERASE"/>
    <property type="match status" value="1"/>
</dbReference>
<dbReference type="GO" id="GO:0006520">
    <property type="term" value="P:amino acid metabolic process"/>
    <property type="evidence" value="ECO:0007669"/>
    <property type="project" value="InterPro"/>
</dbReference>
<evidence type="ECO:0000256" key="3">
    <source>
        <dbReference type="ARBA" id="ARBA00011738"/>
    </source>
</evidence>
<dbReference type="AlphaFoldDB" id="A0A9W6GHA2"/>
<evidence type="ECO:0000256" key="6">
    <source>
        <dbReference type="ARBA" id="ARBA00022898"/>
    </source>
</evidence>
<evidence type="ECO:0000256" key="5">
    <source>
        <dbReference type="ARBA" id="ARBA00022679"/>
    </source>
</evidence>
<dbReference type="Gene3D" id="3.40.640.10">
    <property type="entry name" value="Type I PLP-dependent aspartate aminotransferase-like (Major domain)"/>
    <property type="match status" value="1"/>
</dbReference>
<dbReference type="Gene3D" id="3.90.1150.10">
    <property type="entry name" value="Aspartate Aminotransferase, domain 1"/>
    <property type="match status" value="1"/>
</dbReference>
<evidence type="ECO:0000256" key="4">
    <source>
        <dbReference type="ARBA" id="ARBA00022576"/>
    </source>
</evidence>
<dbReference type="Pfam" id="PF00155">
    <property type="entry name" value="Aminotran_1_2"/>
    <property type="match status" value="1"/>
</dbReference>
<organism evidence="8 9">
    <name type="scientific">Propionigenium maris DSM 9537</name>
    <dbReference type="NCBI Taxonomy" id="1123000"/>
    <lineage>
        <taxon>Bacteria</taxon>
        <taxon>Fusobacteriati</taxon>
        <taxon>Fusobacteriota</taxon>
        <taxon>Fusobacteriia</taxon>
        <taxon>Fusobacteriales</taxon>
        <taxon>Fusobacteriaceae</taxon>
        <taxon>Propionigenium</taxon>
    </lineage>
</organism>
<dbReference type="CDD" id="cd00609">
    <property type="entry name" value="AAT_like"/>
    <property type="match status" value="1"/>
</dbReference>
<dbReference type="InterPro" id="IPR000796">
    <property type="entry name" value="Asp_trans"/>
</dbReference>
<keyword evidence="5" id="KW-0808">Transferase</keyword>
<reference evidence="8" key="1">
    <citation type="submission" date="2022-12" db="EMBL/GenBank/DDBJ databases">
        <title>Reference genome sequencing for broad-spectrum identification of bacterial and archaeal isolates by mass spectrometry.</title>
        <authorList>
            <person name="Sekiguchi Y."/>
            <person name="Tourlousse D.M."/>
        </authorList>
    </citation>
    <scope>NUCLEOTIDE SEQUENCE</scope>
    <source>
        <strain evidence="8">10succ1</strain>
    </source>
</reference>
<evidence type="ECO:0000313" key="9">
    <source>
        <dbReference type="Proteomes" id="UP001144471"/>
    </source>
</evidence>
<dbReference type="RefSeq" id="WP_281833557.1">
    <property type="nucleotide sequence ID" value="NZ_BSDY01000003.1"/>
</dbReference>
<keyword evidence="6" id="KW-0663">Pyridoxal phosphate</keyword>
<feature type="domain" description="Aminotransferase class I/classII large" evidence="7">
    <location>
        <begin position="53"/>
        <end position="405"/>
    </location>
</feature>
<dbReference type="InterPro" id="IPR015421">
    <property type="entry name" value="PyrdxlP-dep_Trfase_major"/>
</dbReference>
<dbReference type="GO" id="GO:0042802">
    <property type="term" value="F:identical protein binding"/>
    <property type="evidence" value="ECO:0007669"/>
    <property type="project" value="TreeGrafter"/>
</dbReference>
<comment type="cofactor">
    <cofactor evidence="1">
        <name>pyridoxal 5'-phosphate</name>
        <dbReference type="ChEBI" id="CHEBI:597326"/>
    </cofactor>
</comment>
<evidence type="ECO:0000256" key="2">
    <source>
        <dbReference type="ARBA" id="ARBA00007441"/>
    </source>
</evidence>
<dbReference type="PANTHER" id="PTHR11879:SF22">
    <property type="entry name" value="ASPARTATE AMINOTRANSFERASE, MITOCHONDRIAL"/>
    <property type="match status" value="1"/>
</dbReference>
<proteinExistence type="inferred from homology"/>
<dbReference type="SUPFAM" id="SSF53383">
    <property type="entry name" value="PLP-dependent transferases"/>
    <property type="match status" value="1"/>
</dbReference>
<comment type="caution">
    <text evidence="8">The sequence shown here is derived from an EMBL/GenBank/DDBJ whole genome shotgun (WGS) entry which is preliminary data.</text>
</comment>
<comment type="subunit">
    <text evidence="3">Homodimer.</text>
</comment>